<protein>
    <submittedName>
        <fullName evidence="2">BQ5605_C137g13408 protein</fullName>
    </submittedName>
</protein>
<dbReference type="EMBL" id="FQNC01000053">
    <property type="protein sequence ID" value="SGY88805.1"/>
    <property type="molecule type" value="Genomic_DNA"/>
</dbReference>
<evidence type="ECO:0000313" key="3">
    <source>
        <dbReference type="Proteomes" id="UP000249464"/>
    </source>
</evidence>
<feature type="region of interest" description="Disordered" evidence="1">
    <location>
        <begin position="1"/>
        <end position="22"/>
    </location>
</feature>
<name>A0A2X0ME32_9BASI</name>
<evidence type="ECO:0000256" key="1">
    <source>
        <dbReference type="SAM" id="MobiDB-lite"/>
    </source>
</evidence>
<accession>A0A2X0ME32</accession>
<proteinExistence type="predicted"/>
<dbReference type="AlphaFoldDB" id="A0A2X0ME32"/>
<reference evidence="2 3" key="1">
    <citation type="submission" date="2016-11" db="EMBL/GenBank/DDBJ databases">
        <authorList>
            <person name="Jaros S."/>
            <person name="Januszkiewicz K."/>
            <person name="Wedrychowicz H."/>
        </authorList>
    </citation>
    <scope>NUCLEOTIDE SEQUENCE [LARGE SCALE GENOMIC DNA]</scope>
</reference>
<evidence type="ECO:0000313" key="2">
    <source>
        <dbReference type="EMBL" id="SGY88805.1"/>
    </source>
</evidence>
<dbReference type="Proteomes" id="UP000249464">
    <property type="component" value="Unassembled WGS sequence"/>
</dbReference>
<organism evidence="2 3">
    <name type="scientific">Microbotryum silenes-dioicae</name>
    <dbReference type="NCBI Taxonomy" id="796604"/>
    <lineage>
        <taxon>Eukaryota</taxon>
        <taxon>Fungi</taxon>
        <taxon>Dikarya</taxon>
        <taxon>Basidiomycota</taxon>
        <taxon>Pucciniomycotina</taxon>
        <taxon>Microbotryomycetes</taxon>
        <taxon>Microbotryales</taxon>
        <taxon>Microbotryaceae</taxon>
        <taxon>Microbotryum</taxon>
    </lineage>
</organism>
<sequence>MLRHTRVVSPGERGGGGMLPFSGGEAVAKDSLEAGLVLRHRAQLVQMIRKRTQNRLFGWQ</sequence>
<gene>
    <name evidence="2" type="primary">BQ5605_C137g13408</name>
    <name evidence="2" type="ORF">BQ5605_C137G13408</name>
</gene>
<keyword evidence="3" id="KW-1185">Reference proteome</keyword>